<gene>
    <name evidence="7" type="ORF">D7S86_07935</name>
</gene>
<feature type="domain" description="HTH lysR-type" evidence="6">
    <location>
        <begin position="115"/>
        <end position="172"/>
    </location>
</feature>
<keyword evidence="8" id="KW-1185">Reference proteome</keyword>
<feature type="region of interest" description="Disordered" evidence="5">
    <location>
        <begin position="407"/>
        <end position="447"/>
    </location>
</feature>
<name>A0A494Y6Y8_9BURK</name>
<dbReference type="InterPro" id="IPR036390">
    <property type="entry name" value="WH_DNA-bd_sf"/>
</dbReference>
<keyword evidence="2" id="KW-0805">Transcription regulation</keyword>
<dbReference type="InterPro" id="IPR000847">
    <property type="entry name" value="LysR_HTH_N"/>
</dbReference>
<keyword evidence="3" id="KW-0238">DNA-binding</keyword>
<evidence type="ECO:0000256" key="5">
    <source>
        <dbReference type="SAM" id="MobiDB-lite"/>
    </source>
</evidence>
<dbReference type="SUPFAM" id="SSF53850">
    <property type="entry name" value="Periplasmic binding protein-like II"/>
    <property type="match status" value="1"/>
</dbReference>
<feature type="domain" description="HTH lysR-type" evidence="6">
    <location>
        <begin position="19"/>
        <end position="76"/>
    </location>
</feature>
<sequence>MTSPVASHVDPKETAPEQPSLWQMRVFEAVARHENVTQASRELLRSQPATTLSLSAFEGLLGVSLFESSTTGTYLTPAGIAALVRIRRILKAAEDAVAQIGSTRHVAPLALAVGITRTQMRSLIAIEECGSFRAAARLLGITEASLQRAARTLEQNLGAQLYRRTALGVTTSDTGKEFARCLKSVVDQITAMVDALNVYDVPKERCVTVGVLMLDPSILIVSAIREVSAQFPDMRVVVINGTYDQLLTKLLRGEIDFMLGVLKKPDTAFDFVEEPMYRERYRVVASCDHPLTREASVGVESLRRYHWVLPPKRSPRREAYEHVFSDGAPPFASIETFSLSTIRIMLVDSDMLTVLSWTEVLSERRFGLLVPLMVEVPWDGPVVGITTRREWTPNEVQDTFMRSLRRHAAAISGESRPETPKKRGRADKKPGGLARHPNAESDTENVD</sequence>
<dbReference type="AlphaFoldDB" id="A0A494Y6Y8"/>
<reference evidence="7 8" key="1">
    <citation type="submission" date="2018-10" db="EMBL/GenBank/DDBJ databases">
        <title>Robbsia sp. DHC34, isolated from soil.</title>
        <authorList>
            <person name="Gao Z.-H."/>
            <person name="Qiu L.-H."/>
        </authorList>
    </citation>
    <scope>NUCLEOTIDE SEQUENCE [LARGE SCALE GENOMIC DNA]</scope>
    <source>
        <strain evidence="7 8">DHC34</strain>
    </source>
</reference>
<evidence type="ECO:0000259" key="6">
    <source>
        <dbReference type="PROSITE" id="PS50931"/>
    </source>
</evidence>
<evidence type="ECO:0000256" key="2">
    <source>
        <dbReference type="ARBA" id="ARBA00023015"/>
    </source>
</evidence>
<dbReference type="RefSeq" id="WP_121085197.1">
    <property type="nucleotide sequence ID" value="NZ_RBZU01000002.1"/>
</dbReference>
<proteinExistence type="inferred from homology"/>
<evidence type="ECO:0000313" key="7">
    <source>
        <dbReference type="EMBL" id="RKP57842.1"/>
    </source>
</evidence>
<evidence type="ECO:0000256" key="1">
    <source>
        <dbReference type="ARBA" id="ARBA00009437"/>
    </source>
</evidence>
<comment type="similarity">
    <text evidence="1">Belongs to the LysR transcriptional regulatory family.</text>
</comment>
<dbReference type="PANTHER" id="PTHR30126">
    <property type="entry name" value="HTH-TYPE TRANSCRIPTIONAL REGULATOR"/>
    <property type="match status" value="1"/>
</dbReference>
<accession>A0A494Y6Y8</accession>
<comment type="caution">
    <text evidence="7">The sequence shown here is derived from an EMBL/GenBank/DDBJ whole genome shotgun (WGS) entry which is preliminary data.</text>
</comment>
<dbReference type="Gene3D" id="1.10.10.10">
    <property type="entry name" value="Winged helix-like DNA-binding domain superfamily/Winged helix DNA-binding domain"/>
    <property type="match status" value="2"/>
</dbReference>
<dbReference type="EMBL" id="RBZU01000002">
    <property type="protein sequence ID" value="RKP57842.1"/>
    <property type="molecule type" value="Genomic_DNA"/>
</dbReference>
<evidence type="ECO:0000256" key="4">
    <source>
        <dbReference type="ARBA" id="ARBA00023163"/>
    </source>
</evidence>
<dbReference type="GO" id="GO:0000976">
    <property type="term" value="F:transcription cis-regulatory region binding"/>
    <property type="evidence" value="ECO:0007669"/>
    <property type="project" value="TreeGrafter"/>
</dbReference>
<dbReference type="SUPFAM" id="SSF46785">
    <property type="entry name" value="Winged helix' DNA-binding domain"/>
    <property type="match status" value="2"/>
</dbReference>
<dbReference type="PANTHER" id="PTHR30126:SF40">
    <property type="entry name" value="HTH-TYPE TRANSCRIPTIONAL REGULATOR GLTR"/>
    <property type="match status" value="1"/>
</dbReference>
<evidence type="ECO:0000256" key="3">
    <source>
        <dbReference type="ARBA" id="ARBA00023125"/>
    </source>
</evidence>
<dbReference type="InterPro" id="IPR036388">
    <property type="entry name" value="WH-like_DNA-bd_sf"/>
</dbReference>
<dbReference type="Pfam" id="PF03466">
    <property type="entry name" value="LysR_substrate"/>
    <property type="match status" value="1"/>
</dbReference>
<dbReference type="PROSITE" id="PS50931">
    <property type="entry name" value="HTH_LYSR"/>
    <property type="match status" value="2"/>
</dbReference>
<dbReference type="GO" id="GO:0003700">
    <property type="term" value="F:DNA-binding transcription factor activity"/>
    <property type="evidence" value="ECO:0007669"/>
    <property type="project" value="InterPro"/>
</dbReference>
<protein>
    <submittedName>
        <fullName evidence="7">LysR family transcriptional regulator</fullName>
    </submittedName>
</protein>
<organism evidence="7 8">
    <name type="scientific">Pararobbsia silviterrae</name>
    <dbReference type="NCBI Taxonomy" id="1792498"/>
    <lineage>
        <taxon>Bacteria</taxon>
        <taxon>Pseudomonadati</taxon>
        <taxon>Pseudomonadota</taxon>
        <taxon>Betaproteobacteria</taxon>
        <taxon>Burkholderiales</taxon>
        <taxon>Burkholderiaceae</taxon>
        <taxon>Pararobbsia</taxon>
    </lineage>
</organism>
<evidence type="ECO:0000313" key="8">
    <source>
        <dbReference type="Proteomes" id="UP000270342"/>
    </source>
</evidence>
<dbReference type="InterPro" id="IPR005119">
    <property type="entry name" value="LysR_subst-bd"/>
</dbReference>
<dbReference type="Proteomes" id="UP000270342">
    <property type="component" value="Unassembled WGS sequence"/>
</dbReference>
<dbReference type="Gene3D" id="3.40.190.290">
    <property type="match status" value="1"/>
</dbReference>
<dbReference type="OrthoDB" id="8981337at2"/>
<keyword evidence="4" id="KW-0804">Transcription</keyword>
<dbReference type="Pfam" id="PF00126">
    <property type="entry name" value="HTH_1"/>
    <property type="match status" value="2"/>
</dbReference>